<dbReference type="RefSeq" id="WP_316973574.1">
    <property type="nucleotide sequence ID" value="NZ_JAWIIJ010000005.1"/>
</dbReference>
<evidence type="ECO:0000313" key="2">
    <source>
        <dbReference type="Proteomes" id="UP001269819"/>
    </source>
</evidence>
<dbReference type="Proteomes" id="UP001269819">
    <property type="component" value="Unassembled WGS sequence"/>
</dbReference>
<proteinExistence type="predicted"/>
<keyword evidence="2" id="KW-1185">Reference proteome</keyword>
<sequence length="116" mass="13139">MEQLKGDGEFSYSEDVVTFKWPDLCVKLFQLNEEEGVCRQVSLLMDILRRKKEFSGKQLSDSLVERIGRTKSVFGVEVSPSVDERANDIVCTVCFNISGLVLSGDMLYDKDMSFIV</sequence>
<evidence type="ECO:0000313" key="1">
    <source>
        <dbReference type="EMBL" id="MDV2078911.1"/>
    </source>
</evidence>
<comment type="caution">
    <text evidence="1">The sequence shown here is derived from an EMBL/GenBank/DDBJ whole genome shotgun (WGS) entry which is preliminary data.</text>
</comment>
<gene>
    <name evidence="1" type="ORF">RYS15_09445</name>
</gene>
<dbReference type="EMBL" id="JAWIIJ010000005">
    <property type="protein sequence ID" value="MDV2078911.1"/>
    <property type="molecule type" value="Genomic_DNA"/>
</dbReference>
<accession>A0ABU3VXE0</accession>
<organism evidence="1 2">
    <name type="scientific">Marinobacter xestospongiae</name>
    <dbReference type="NCBI Taxonomy" id="994319"/>
    <lineage>
        <taxon>Bacteria</taxon>
        <taxon>Pseudomonadati</taxon>
        <taxon>Pseudomonadota</taxon>
        <taxon>Gammaproteobacteria</taxon>
        <taxon>Pseudomonadales</taxon>
        <taxon>Marinobacteraceae</taxon>
        <taxon>Marinobacter</taxon>
    </lineage>
</organism>
<protein>
    <submittedName>
        <fullName evidence="1">Uncharacterized protein</fullName>
    </submittedName>
</protein>
<reference evidence="1 2" key="1">
    <citation type="submission" date="2023-10" db="EMBL/GenBank/DDBJ databases">
        <title>Characteristics and mechanism of a salt-tolerant marine origin heterotrophic nitrifying- aerobic denitrifying bacteria Marinobacter xestospongiae HN1.</title>
        <authorList>
            <person name="Qi R."/>
        </authorList>
    </citation>
    <scope>NUCLEOTIDE SEQUENCE [LARGE SCALE GENOMIC DNA]</scope>
    <source>
        <strain evidence="1 2">HN1</strain>
    </source>
</reference>
<name>A0ABU3VXE0_9GAMM</name>